<dbReference type="GO" id="GO:0061630">
    <property type="term" value="F:ubiquitin protein ligase activity"/>
    <property type="evidence" value="ECO:0007669"/>
    <property type="project" value="InterPro"/>
</dbReference>
<proteinExistence type="predicted"/>
<feature type="compositionally biased region" description="Low complexity" evidence="5">
    <location>
        <begin position="257"/>
        <end position="272"/>
    </location>
</feature>
<dbReference type="GO" id="GO:0140082">
    <property type="term" value="F:SUMO-ubiquitin ligase activity"/>
    <property type="evidence" value="ECO:0007669"/>
    <property type="project" value="TreeGrafter"/>
</dbReference>
<dbReference type="InterPro" id="IPR049627">
    <property type="entry name" value="SLX8"/>
</dbReference>
<dbReference type="GO" id="GO:0006511">
    <property type="term" value="P:ubiquitin-dependent protein catabolic process"/>
    <property type="evidence" value="ECO:0007669"/>
    <property type="project" value="TreeGrafter"/>
</dbReference>
<dbReference type="Proteomes" id="UP001302745">
    <property type="component" value="Unassembled WGS sequence"/>
</dbReference>
<reference evidence="7" key="1">
    <citation type="journal article" date="2023" name="Mol. Phylogenet. Evol.">
        <title>Genome-scale phylogeny and comparative genomics of the fungal order Sordariales.</title>
        <authorList>
            <person name="Hensen N."/>
            <person name="Bonometti L."/>
            <person name="Westerberg I."/>
            <person name="Brannstrom I.O."/>
            <person name="Guillou S."/>
            <person name="Cros-Aarteil S."/>
            <person name="Calhoun S."/>
            <person name="Haridas S."/>
            <person name="Kuo A."/>
            <person name="Mondo S."/>
            <person name="Pangilinan J."/>
            <person name="Riley R."/>
            <person name="LaButti K."/>
            <person name="Andreopoulos B."/>
            <person name="Lipzen A."/>
            <person name="Chen C."/>
            <person name="Yan M."/>
            <person name="Daum C."/>
            <person name="Ng V."/>
            <person name="Clum A."/>
            <person name="Steindorff A."/>
            <person name="Ohm R.A."/>
            <person name="Martin F."/>
            <person name="Silar P."/>
            <person name="Natvig D.O."/>
            <person name="Lalanne C."/>
            <person name="Gautier V."/>
            <person name="Ament-Velasquez S.L."/>
            <person name="Kruys A."/>
            <person name="Hutchinson M.I."/>
            <person name="Powell A.J."/>
            <person name="Barry K."/>
            <person name="Miller A.N."/>
            <person name="Grigoriev I.V."/>
            <person name="Debuchy R."/>
            <person name="Gladieux P."/>
            <person name="Hiltunen Thoren M."/>
            <person name="Johannesson H."/>
        </authorList>
    </citation>
    <scope>NUCLEOTIDE SEQUENCE</scope>
    <source>
        <strain evidence="7">CBS 538.74</strain>
    </source>
</reference>
<comment type="caution">
    <text evidence="7">The sequence shown here is derived from an EMBL/GenBank/DDBJ whole genome shotgun (WGS) entry which is preliminary data.</text>
</comment>
<keyword evidence="2 4" id="KW-0863">Zinc-finger</keyword>
<evidence type="ECO:0000256" key="3">
    <source>
        <dbReference type="ARBA" id="ARBA00022833"/>
    </source>
</evidence>
<evidence type="ECO:0000313" key="8">
    <source>
        <dbReference type="Proteomes" id="UP001302745"/>
    </source>
</evidence>
<reference evidence="7" key="2">
    <citation type="submission" date="2023-05" db="EMBL/GenBank/DDBJ databases">
        <authorList>
            <consortium name="Lawrence Berkeley National Laboratory"/>
            <person name="Steindorff A."/>
            <person name="Hensen N."/>
            <person name="Bonometti L."/>
            <person name="Westerberg I."/>
            <person name="Brannstrom I.O."/>
            <person name="Guillou S."/>
            <person name="Cros-Aarteil S."/>
            <person name="Calhoun S."/>
            <person name="Haridas S."/>
            <person name="Kuo A."/>
            <person name="Mondo S."/>
            <person name="Pangilinan J."/>
            <person name="Riley R."/>
            <person name="Labutti K."/>
            <person name="Andreopoulos B."/>
            <person name="Lipzen A."/>
            <person name="Chen C."/>
            <person name="Yanf M."/>
            <person name="Daum C."/>
            <person name="Ng V."/>
            <person name="Clum A."/>
            <person name="Ohm R."/>
            <person name="Martin F."/>
            <person name="Silar P."/>
            <person name="Natvig D."/>
            <person name="Lalanne C."/>
            <person name="Gautier V."/>
            <person name="Ament-Velasquez S.L."/>
            <person name="Kruys A."/>
            <person name="Hutchinson M.I."/>
            <person name="Powell A.J."/>
            <person name="Barry K."/>
            <person name="Miller A.N."/>
            <person name="Grigoriev I.V."/>
            <person name="Debuchy R."/>
            <person name="Gladieux P."/>
            <person name="Thoren M.H."/>
            <person name="Johannesson H."/>
        </authorList>
    </citation>
    <scope>NUCLEOTIDE SEQUENCE</scope>
    <source>
        <strain evidence="7">CBS 538.74</strain>
    </source>
</reference>
<dbReference type="EMBL" id="MU857012">
    <property type="protein sequence ID" value="KAK4151508.1"/>
    <property type="molecule type" value="Genomic_DNA"/>
</dbReference>
<keyword evidence="1" id="KW-0479">Metal-binding</keyword>
<evidence type="ECO:0000256" key="2">
    <source>
        <dbReference type="ARBA" id="ARBA00022771"/>
    </source>
</evidence>
<evidence type="ECO:0000256" key="5">
    <source>
        <dbReference type="SAM" id="MobiDB-lite"/>
    </source>
</evidence>
<dbReference type="GO" id="GO:0032183">
    <property type="term" value="F:SUMO binding"/>
    <property type="evidence" value="ECO:0007669"/>
    <property type="project" value="TreeGrafter"/>
</dbReference>
<feature type="domain" description="RING-type" evidence="6">
    <location>
        <begin position="344"/>
        <end position="385"/>
    </location>
</feature>
<dbReference type="SMART" id="SM00184">
    <property type="entry name" value="RING"/>
    <property type="match status" value="1"/>
</dbReference>
<evidence type="ECO:0000313" key="7">
    <source>
        <dbReference type="EMBL" id="KAK4151508.1"/>
    </source>
</evidence>
<accession>A0AAN6ZV73</accession>
<dbReference type="PROSITE" id="PS50089">
    <property type="entry name" value="ZF_RING_2"/>
    <property type="match status" value="1"/>
</dbReference>
<feature type="region of interest" description="Disordered" evidence="5">
    <location>
        <begin position="84"/>
        <end position="109"/>
    </location>
</feature>
<dbReference type="Gene3D" id="3.30.40.10">
    <property type="entry name" value="Zinc/RING finger domain, C3HC4 (zinc finger)"/>
    <property type="match status" value="1"/>
</dbReference>
<dbReference type="PANTHER" id="PTHR47094">
    <property type="entry name" value="ELFLESS, ISOFORM B"/>
    <property type="match status" value="1"/>
</dbReference>
<keyword evidence="3" id="KW-0862">Zinc</keyword>
<protein>
    <recommendedName>
        <fullName evidence="6">RING-type domain-containing protein</fullName>
    </recommendedName>
</protein>
<name>A0AAN6ZV73_9PEZI</name>
<dbReference type="InterPro" id="IPR001841">
    <property type="entry name" value="Znf_RING"/>
</dbReference>
<sequence>MADNDNFFDGTLDDFLDDQTLFDLAGFALPLNSPSPSRSLHVPPVRSTPFESLAISRSGFQRGLGNRPSLFDGRVGDASALPSDVLGTGLNPGPTRPGTANRPIPPASWLPELSRLNASRRILDNPQTPAIEPTSPTRRAAPHPTISATSNLSRSAFPSNFPLHSLLNPPASSNPHQPSRSDISSSERRPRDPPRISTQPRSPYRGHTATRDIAGFLRQPTVRRPTPGHLRAESRLGSPTMSANTRRSARAVDLTLSTPSQPGPSSRPTSSRITRRSASRALQPEQSSYTTKRKREQNSDDDFFGDDGFGGREVVDLVDKDEVPAEIVKSQDTRKYVKLSVFDCVICMDNAKDLTITHCGHLFCAECLHSALNMNQTRQICPICRQRIEKMPNSGKFGQKTKGFYPLELKLTTRKILGNRPPEPSSQVAV</sequence>
<evidence type="ECO:0000259" key="6">
    <source>
        <dbReference type="PROSITE" id="PS50089"/>
    </source>
</evidence>
<feature type="compositionally biased region" description="Polar residues" evidence="5">
    <location>
        <begin position="146"/>
        <end position="158"/>
    </location>
</feature>
<dbReference type="AlphaFoldDB" id="A0AAN6ZV73"/>
<feature type="compositionally biased region" description="Polar residues" evidence="5">
    <location>
        <begin position="237"/>
        <end position="246"/>
    </location>
</feature>
<organism evidence="7 8">
    <name type="scientific">Chaetomidium leptoderma</name>
    <dbReference type="NCBI Taxonomy" id="669021"/>
    <lineage>
        <taxon>Eukaryota</taxon>
        <taxon>Fungi</taxon>
        <taxon>Dikarya</taxon>
        <taxon>Ascomycota</taxon>
        <taxon>Pezizomycotina</taxon>
        <taxon>Sordariomycetes</taxon>
        <taxon>Sordariomycetidae</taxon>
        <taxon>Sordariales</taxon>
        <taxon>Chaetomiaceae</taxon>
        <taxon>Chaetomidium</taxon>
    </lineage>
</organism>
<dbReference type="InterPro" id="IPR013083">
    <property type="entry name" value="Znf_RING/FYVE/PHD"/>
</dbReference>
<feature type="compositionally biased region" description="Basic and acidic residues" evidence="5">
    <location>
        <begin position="185"/>
        <end position="194"/>
    </location>
</feature>
<dbReference type="Pfam" id="PF13920">
    <property type="entry name" value="zf-C3HC4_3"/>
    <property type="match status" value="1"/>
</dbReference>
<dbReference type="InterPro" id="IPR017907">
    <property type="entry name" value="Znf_RING_CS"/>
</dbReference>
<dbReference type="GO" id="GO:0008270">
    <property type="term" value="F:zinc ion binding"/>
    <property type="evidence" value="ECO:0007669"/>
    <property type="project" value="UniProtKB-KW"/>
</dbReference>
<evidence type="ECO:0000256" key="4">
    <source>
        <dbReference type="PROSITE-ProRule" id="PRU00175"/>
    </source>
</evidence>
<dbReference type="GO" id="GO:0033768">
    <property type="term" value="C:SUMO-targeted ubiquitin ligase complex"/>
    <property type="evidence" value="ECO:0007669"/>
    <property type="project" value="TreeGrafter"/>
</dbReference>
<dbReference type="PROSITE" id="PS00518">
    <property type="entry name" value="ZF_RING_1"/>
    <property type="match status" value="1"/>
</dbReference>
<dbReference type="SUPFAM" id="SSF57850">
    <property type="entry name" value="RING/U-box"/>
    <property type="match status" value="1"/>
</dbReference>
<gene>
    <name evidence="7" type="ORF">C8A00DRAFT_17081</name>
</gene>
<feature type="region of interest" description="Disordered" evidence="5">
    <location>
        <begin position="122"/>
        <end position="307"/>
    </location>
</feature>
<keyword evidence="8" id="KW-1185">Reference proteome</keyword>
<evidence type="ECO:0000256" key="1">
    <source>
        <dbReference type="ARBA" id="ARBA00022723"/>
    </source>
</evidence>
<dbReference type="PANTHER" id="PTHR47094:SF1">
    <property type="entry name" value="RING-TYPE E3 UBIQUITIN TRANSFERASE"/>
    <property type="match status" value="1"/>
</dbReference>